<dbReference type="PANTHER" id="PTHR43233">
    <property type="entry name" value="FAMILY N-ACETYLTRANSFERASE, PUTATIVE (AFU_ORTHOLOGUE AFUA_6G03350)-RELATED"/>
    <property type="match status" value="1"/>
</dbReference>
<organism evidence="2 5">
    <name type="scientific">Streptomyces cinereoruber</name>
    <dbReference type="NCBI Taxonomy" id="67260"/>
    <lineage>
        <taxon>Bacteria</taxon>
        <taxon>Bacillati</taxon>
        <taxon>Actinomycetota</taxon>
        <taxon>Actinomycetes</taxon>
        <taxon>Kitasatosporales</taxon>
        <taxon>Streptomycetaceae</taxon>
        <taxon>Streptomyces</taxon>
    </lineage>
</organism>
<proteinExistence type="predicted"/>
<dbReference type="GO" id="GO:0016747">
    <property type="term" value="F:acyltransferase activity, transferring groups other than amino-acyl groups"/>
    <property type="evidence" value="ECO:0007669"/>
    <property type="project" value="InterPro"/>
</dbReference>
<evidence type="ECO:0000313" key="2">
    <source>
        <dbReference type="EMBL" id="GGR40876.1"/>
    </source>
</evidence>
<dbReference type="CDD" id="cd04301">
    <property type="entry name" value="NAT_SF"/>
    <property type="match status" value="1"/>
</dbReference>
<dbReference type="PROSITE" id="PS51186">
    <property type="entry name" value="GNAT"/>
    <property type="match status" value="1"/>
</dbReference>
<evidence type="ECO:0000313" key="5">
    <source>
        <dbReference type="Proteomes" id="UP000642014"/>
    </source>
</evidence>
<reference evidence="3 4" key="2">
    <citation type="submission" date="2017-09" db="EMBL/GenBank/DDBJ databases">
        <authorList>
            <person name="Lee N."/>
            <person name="Cho B.-K."/>
        </authorList>
    </citation>
    <scope>NUCLEOTIDE SEQUENCE [LARGE SCALE GENOMIC DNA]</scope>
    <source>
        <strain evidence="3 4">ATCC 19740</strain>
    </source>
</reference>
<keyword evidence="4" id="KW-1185">Reference proteome</keyword>
<dbReference type="Pfam" id="PF13673">
    <property type="entry name" value="Acetyltransf_10"/>
    <property type="match status" value="1"/>
</dbReference>
<evidence type="ECO:0000313" key="3">
    <source>
        <dbReference type="EMBL" id="QEV32630.1"/>
    </source>
</evidence>
<dbReference type="EMBL" id="CP023693">
    <property type="protein sequence ID" value="QEV32630.1"/>
    <property type="molecule type" value="Genomic_DNA"/>
</dbReference>
<name>A0AAV4KT99_9ACTN</name>
<gene>
    <name evidence="3" type="ORF">CP977_10950</name>
    <name evidence="2" type="ORF">GCM10010497_50070</name>
</gene>
<dbReference type="Proteomes" id="UP000326029">
    <property type="component" value="Chromosome"/>
</dbReference>
<evidence type="ECO:0000259" key="1">
    <source>
        <dbReference type="PROSITE" id="PS51186"/>
    </source>
</evidence>
<feature type="domain" description="N-acetyltransferase" evidence="1">
    <location>
        <begin position="4"/>
        <end position="164"/>
    </location>
</feature>
<evidence type="ECO:0000313" key="4">
    <source>
        <dbReference type="Proteomes" id="UP000326029"/>
    </source>
</evidence>
<dbReference type="GeneID" id="95454287"/>
<accession>A0AAV4KT99</accession>
<reference evidence="2 5" key="1">
    <citation type="journal article" date="2014" name="Int. J. Syst. Evol. Microbiol.">
        <title>Complete genome sequence of Corynebacterium casei LMG S-19264T (=DSM 44701T), isolated from a smear-ripened cheese.</title>
        <authorList>
            <consortium name="US DOE Joint Genome Institute (JGI-PGF)"/>
            <person name="Walter F."/>
            <person name="Albersmeier A."/>
            <person name="Kalinowski J."/>
            <person name="Ruckert C."/>
        </authorList>
    </citation>
    <scope>NUCLEOTIDE SEQUENCE [LARGE SCALE GENOMIC DNA]</scope>
    <source>
        <strain evidence="2 5">JCM 4205</strain>
    </source>
</reference>
<sequence length="168" mass="18110">MSDITIRRATADDSRRLTRLVRGSRAYRGDYAAMVEGYQVGGPYIEHHPVFVAVAADESKRESEGEGRDGKAGGGRGGKVLGFYALLVDEAELDLAFVADGAQGLGIGRLLMEHMTGQAKDAGLGSVRVVAHPPAEEFYLRTGAVRTGTVPPSGRIHWERPELRYDVA</sequence>
<reference evidence="2" key="3">
    <citation type="submission" date="2023-08" db="EMBL/GenBank/DDBJ databases">
        <authorList>
            <person name="Sun Q."/>
            <person name="Ohkuma M."/>
        </authorList>
    </citation>
    <scope>NUCLEOTIDE SEQUENCE</scope>
    <source>
        <strain evidence="2">JCM 4205</strain>
    </source>
</reference>
<dbReference type="Proteomes" id="UP000642014">
    <property type="component" value="Unassembled WGS sequence"/>
</dbReference>
<dbReference type="Gene3D" id="3.40.630.30">
    <property type="match status" value="1"/>
</dbReference>
<dbReference type="EMBL" id="BMSJ01000010">
    <property type="protein sequence ID" value="GGR40876.1"/>
    <property type="molecule type" value="Genomic_DNA"/>
</dbReference>
<dbReference type="SUPFAM" id="SSF55729">
    <property type="entry name" value="Acyl-CoA N-acyltransferases (Nat)"/>
    <property type="match status" value="1"/>
</dbReference>
<dbReference type="RefSeq" id="WP_062755939.1">
    <property type="nucleotide sequence ID" value="NZ_BMSJ01000010.1"/>
</dbReference>
<dbReference type="InterPro" id="IPR016181">
    <property type="entry name" value="Acyl_CoA_acyltransferase"/>
</dbReference>
<dbReference type="InterPro" id="IPR000182">
    <property type="entry name" value="GNAT_dom"/>
</dbReference>
<protein>
    <submittedName>
        <fullName evidence="2 3">N-acetyltransferase</fullName>
    </submittedName>
</protein>
<dbReference type="InterPro" id="IPR053144">
    <property type="entry name" value="Acetyltransferase_Butenolide"/>
</dbReference>
<dbReference type="PANTHER" id="PTHR43233:SF1">
    <property type="entry name" value="FAMILY N-ACETYLTRANSFERASE, PUTATIVE (AFU_ORTHOLOGUE AFUA_6G03350)-RELATED"/>
    <property type="match status" value="1"/>
</dbReference>
<dbReference type="AlphaFoldDB" id="A0AAV4KT99"/>